<dbReference type="PANTHER" id="PTHR34145">
    <property type="entry name" value="OS02G0105600 PROTEIN"/>
    <property type="match status" value="1"/>
</dbReference>
<dbReference type="Proteomes" id="UP000245207">
    <property type="component" value="Unassembled WGS sequence"/>
</dbReference>
<dbReference type="CDD" id="cd22160">
    <property type="entry name" value="F-box_AtFBL13-like"/>
    <property type="match status" value="1"/>
</dbReference>
<dbReference type="InterPro" id="IPR053781">
    <property type="entry name" value="F-box_AtFBL13-like"/>
</dbReference>
<evidence type="ECO:0000313" key="2">
    <source>
        <dbReference type="EMBL" id="PWA72663.1"/>
    </source>
</evidence>
<dbReference type="InterPro" id="IPR053772">
    <property type="entry name" value="At1g61320/At1g61330-like"/>
</dbReference>
<dbReference type="InterPro" id="IPR006566">
    <property type="entry name" value="FBD"/>
</dbReference>
<evidence type="ECO:0000313" key="3">
    <source>
        <dbReference type="Proteomes" id="UP000245207"/>
    </source>
</evidence>
<dbReference type="Pfam" id="PF08387">
    <property type="entry name" value="FBD"/>
    <property type="match status" value="1"/>
</dbReference>
<name>A0A2U1NGN0_ARTAN</name>
<dbReference type="InterPro" id="IPR036047">
    <property type="entry name" value="F-box-like_dom_sf"/>
</dbReference>
<proteinExistence type="predicted"/>
<dbReference type="InterPro" id="IPR032675">
    <property type="entry name" value="LRR_dom_sf"/>
</dbReference>
<gene>
    <name evidence="2" type="ORF">CTI12_AA268290</name>
</gene>
<protein>
    <submittedName>
        <fullName evidence="2">FBD-like protein</fullName>
    </submittedName>
</protein>
<dbReference type="Pfam" id="PF00646">
    <property type="entry name" value="F-box"/>
    <property type="match status" value="1"/>
</dbReference>
<dbReference type="PANTHER" id="PTHR34145:SF79">
    <property type="entry name" value="F-BOX DOMAIN, FBD DOMAIN, LEUCINE-RICH REPEAT DOMAIN SUPERFAMILY"/>
    <property type="match status" value="1"/>
</dbReference>
<dbReference type="InterPro" id="IPR055357">
    <property type="entry name" value="LRR_At1g61320_AtMIF1"/>
</dbReference>
<comment type="caution">
    <text evidence="2">The sequence shown here is derived from an EMBL/GenBank/DDBJ whole genome shotgun (WGS) entry which is preliminary data.</text>
</comment>
<dbReference type="Gene3D" id="1.20.1280.50">
    <property type="match status" value="1"/>
</dbReference>
<dbReference type="SUPFAM" id="SSF81383">
    <property type="entry name" value="F-box domain"/>
    <property type="match status" value="1"/>
</dbReference>
<evidence type="ECO:0000259" key="1">
    <source>
        <dbReference type="SMART" id="SM00256"/>
    </source>
</evidence>
<dbReference type="EMBL" id="PKPP01002863">
    <property type="protein sequence ID" value="PWA72663.1"/>
    <property type="molecule type" value="Genomic_DNA"/>
</dbReference>
<organism evidence="2 3">
    <name type="scientific">Artemisia annua</name>
    <name type="common">Sweet wormwood</name>
    <dbReference type="NCBI Taxonomy" id="35608"/>
    <lineage>
        <taxon>Eukaryota</taxon>
        <taxon>Viridiplantae</taxon>
        <taxon>Streptophyta</taxon>
        <taxon>Embryophyta</taxon>
        <taxon>Tracheophyta</taxon>
        <taxon>Spermatophyta</taxon>
        <taxon>Magnoliopsida</taxon>
        <taxon>eudicotyledons</taxon>
        <taxon>Gunneridae</taxon>
        <taxon>Pentapetalae</taxon>
        <taxon>asterids</taxon>
        <taxon>campanulids</taxon>
        <taxon>Asterales</taxon>
        <taxon>Asteraceae</taxon>
        <taxon>Asteroideae</taxon>
        <taxon>Anthemideae</taxon>
        <taxon>Artemisiinae</taxon>
        <taxon>Artemisia</taxon>
    </lineage>
</organism>
<sequence length="588" mass="68573">MRESKRRCLARNKQVGDQHDYNPDDFLSRMPDDILVSILSLLPLKDAGVTSLLSRSWRYMWCRSVRLDFEDYERMHKIVAQPSLLNQERNKYIRWINRVMFHYKSGILEEFKICFDLDKHYKGALTKWIEFAMSKKVQKLELNLMENEETFSDSVRNFVFPHKVLDTKRRSLKRKSLSVPKVPSAKMMEINLLKSLIFKCVNVSDEAIGKVLTSCRVLEQLYIYNSGHMVNVKISGPTLALTKLEIKFCNKLESIEICETNLAWFQYLGIEITLKLNNNPRLQALSIGMGYSGIENNVFQQISSCIPYLHALELRIFRPKQYMHLLSFPELCNVKKLSIIVGAWYDESLLGLTWLAKACPNLQKFEIQLRELLKLVRRRCIPNGFPRELEHPLREHEDPQGAMRFRKWVQGQWVQRPGSVGGQGFRFRLIQVMPENITSEFQSHTYTRVRPFLSVVRVHSLSSQGFKSSGTRVNFILRPVLLSFLVELIWRTPVVTSRLIRHEVTHIHRHLEEVQIGGYYGRISDLELALYFYENSVALKKIVVDPTNQVNKQNPNASEILRRESLARLSAHIQLKNRISRGVVLEIL</sequence>
<dbReference type="InterPro" id="IPR001810">
    <property type="entry name" value="F-box_dom"/>
</dbReference>
<dbReference type="AlphaFoldDB" id="A0A2U1NGN0"/>
<keyword evidence="3" id="KW-1185">Reference proteome</keyword>
<dbReference type="OrthoDB" id="594804at2759"/>
<dbReference type="Pfam" id="PF23622">
    <property type="entry name" value="LRR_At1g61320_AtMIF1"/>
    <property type="match status" value="1"/>
</dbReference>
<dbReference type="Gene3D" id="3.80.10.10">
    <property type="entry name" value="Ribonuclease Inhibitor"/>
    <property type="match status" value="1"/>
</dbReference>
<dbReference type="SMART" id="SM00256">
    <property type="entry name" value="FBOX"/>
    <property type="match status" value="1"/>
</dbReference>
<dbReference type="STRING" id="35608.A0A2U1NGN0"/>
<feature type="domain" description="F-box" evidence="1">
    <location>
        <begin position="30"/>
        <end position="69"/>
    </location>
</feature>
<accession>A0A2U1NGN0</accession>
<dbReference type="SUPFAM" id="SSF52047">
    <property type="entry name" value="RNI-like"/>
    <property type="match status" value="1"/>
</dbReference>
<reference evidence="2 3" key="1">
    <citation type="journal article" date="2018" name="Mol. Plant">
        <title>The genome of Artemisia annua provides insight into the evolution of Asteraceae family and artemisinin biosynthesis.</title>
        <authorList>
            <person name="Shen Q."/>
            <person name="Zhang L."/>
            <person name="Liao Z."/>
            <person name="Wang S."/>
            <person name="Yan T."/>
            <person name="Shi P."/>
            <person name="Liu M."/>
            <person name="Fu X."/>
            <person name="Pan Q."/>
            <person name="Wang Y."/>
            <person name="Lv Z."/>
            <person name="Lu X."/>
            <person name="Zhang F."/>
            <person name="Jiang W."/>
            <person name="Ma Y."/>
            <person name="Chen M."/>
            <person name="Hao X."/>
            <person name="Li L."/>
            <person name="Tang Y."/>
            <person name="Lv G."/>
            <person name="Zhou Y."/>
            <person name="Sun X."/>
            <person name="Brodelius P.E."/>
            <person name="Rose J.K.C."/>
            <person name="Tang K."/>
        </authorList>
    </citation>
    <scope>NUCLEOTIDE SEQUENCE [LARGE SCALE GENOMIC DNA]</scope>
    <source>
        <strain evidence="3">cv. Huhao1</strain>
        <tissue evidence="2">Leaf</tissue>
    </source>
</reference>